<gene>
    <name evidence="1" type="ORF">E2C01_073026</name>
</gene>
<protein>
    <submittedName>
        <fullName evidence="1">Uncharacterized protein</fullName>
    </submittedName>
</protein>
<name>A0A5B7IC91_PORTR</name>
<accession>A0A5B7IC91</accession>
<comment type="caution">
    <text evidence="1">The sequence shown here is derived from an EMBL/GenBank/DDBJ whole genome shotgun (WGS) entry which is preliminary data.</text>
</comment>
<evidence type="ECO:0000313" key="2">
    <source>
        <dbReference type="Proteomes" id="UP000324222"/>
    </source>
</evidence>
<sequence>MFPSLDLPRGVIAAAADQVMLFEPLGILGNGLFFPCNVPDQRHKAELPRDSHAHGSSPVRPVLPSGAALLPPNASRLSFTRVYYILSVALVPTERTWRTFFQDTFFFLSHGGFPFFSF</sequence>
<evidence type="ECO:0000313" key="1">
    <source>
        <dbReference type="EMBL" id="MPC78538.1"/>
    </source>
</evidence>
<reference evidence="1 2" key="1">
    <citation type="submission" date="2019-05" db="EMBL/GenBank/DDBJ databases">
        <title>Another draft genome of Portunus trituberculatus and its Hox gene families provides insights of decapod evolution.</title>
        <authorList>
            <person name="Jeong J.-H."/>
            <person name="Song I."/>
            <person name="Kim S."/>
            <person name="Choi T."/>
            <person name="Kim D."/>
            <person name="Ryu S."/>
            <person name="Kim W."/>
        </authorList>
    </citation>
    <scope>NUCLEOTIDE SEQUENCE [LARGE SCALE GENOMIC DNA]</scope>
    <source>
        <tissue evidence="1">Muscle</tissue>
    </source>
</reference>
<dbReference type="AlphaFoldDB" id="A0A5B7IC91"/>
<dbReference type="EMBL" id="VSRR010048696">
    <property type="protein sequence ID" value="MPC78538.1"/>
    <property type="molecule type" value="Genomic_DNA"/>
</dbReference>
<organism evidence="1 2">
    <name type="scientific">Portunus trituberculatus</name>
    <name type="common">Swimming crab</name>
    <name type="synonym">Neptunus trituberculatus</name>
    <dbReference type="NCBI Taxonomy" id="210409"/>
    <lineage>
        <taxon>Eukaryota</taxon>
        <taxon>Metazoa</taxon>
        <taxon>Ecdysozoa</taxon>
        <taxon>Arthropoda</taxon>
        <taxon>Crustacea</taxon>
        <taxon>Multicrustacea</taxon>
        <taxon>Malacostraca</taxon>
        <taxon>Eumalacostraca</taxon>
        <taxon>Eucarida</taxon>
        <taxon>Decapoda</taxon>
        <taxon>Pleocyemata</taxon>
        <taxon>Brachyura</taxon>
        <taxon>Eubrachyura</taxon>
        <taxon>Portunoidea</taxon>
        <taxon>Portunidae</taxon>
        <taxon>Portuninae</taxon>
        <taxon>Portunus</taxon>
    </lineage>
</organism>
<keyword evidence="2" id="KW-1185">Reference proteome</keyword>
<dbReference type="Proteomes" id="UP000324222">
    <property type="component" value="Unassembled WGS sequence"/>
</dbReference>
<proteinExistence type="predicted"/>